<dbReference type="OrthoDB" id="2989757at2"/>
<protein>
    <recommendedName>
        <fullName evidence="5">DUF2627 domain-containing protein</fullName>
    </recommendedName>
</protein>
<evidence type="ECO:0000313" key="4">
    <source>
        <dbReference type="Proteomes" id="UP000198660"/>
    </source>
</evidence>
<sequence>MIYQRMFAIVLICIPGAAGVYGWTLMKDVIFNYLAGHGFSWLAFIGGLILFLAGLAFIGGFLFYRDLKNDDIQPMLRPRRKPLTSTDKQAQKNSKM</sequence>
<evidence type="ECO:0000256" key="1">
    <source>
        <dbReference type="SAM" id="MobiDB-lite"/>
    </source>
</evidence>
<evidence type="ECO:0000256" key="2">
    <source>
        <dbReference type="SAM" id="Phobius"/>
    </source>
</evidence>
<accession>A0A1I6TUB5</accession>
<dbReference type="RefSeq" id="WP_091838389.1">
    <property type="nucleotide sequence ID" value="NZ_FPAA01000011.1"/>
</dbReference>
<dbReference type="Pfam" id="PF11118">
    <property type="entry name" value="DUF2627"/>
    <property type="match status" value="1"/>
</dbReference>
<feature type="compositionally biased region" description="Polar residues" evidence="1">
    <location>
        <begin position="83"/>
        <end position="96"/>
    </location>
</feature>
<feature type="transmembrane region" description="Helical" evidence="2">
    <location>
        <begin position="38"/>
        <end position="64"/>
    </location>
</feature>
<dbReference type="Proteomes" id="UP000198660">
    <property type="component" value="Unassembled WGS sequence"/>
</dbReference>
<dbReference type="AlphaFoldDB" id="A0A1I6TUB5"/>
<keyword evidence="2" id="KW-0812">Transmembrane</keyword>
<gene>
    <name evidence="3" type="ORF">SAMN05444972_11174</name>
</gene>
<keyword evidence="2" id="KW-0472">Membrane</keyword>
<keyword evidence="4" id="KW-1185">Reference proteome</keyword>
<reference evidence="4" key="1">
    <citation type="submission" date="2016-10" db="EMBL/GenBank/DDBJ databases">
        <authorList>
            <person name="Varghese N."/>
            <person name="Submissions S."/>
        </authorList>
    </citation>
    <scope>NUCLEOTIDE SEQUENCE [LARGE SCALE GENOMIC DNA]</scope>
    <source>
        <strain evidence="4">DSM 45789</strain>
    </source>
</reference>
<proteinExistence type="predicted"/>
<keyword evidence="2" id="KW-1133">Transmembrane helix</keyword>
<evidence type="ECO:0000313" key="3">
    <source>
        <dbReference type="EMBL" id="SFS92698.1"/>
    </source>
</evidence>
<dbReference type="EMBL" id="FPAA01000011">
    <property type="protein sequence ID" value="SFS92698.1"/>
    <property type="molecule type" value="Genomic_DNA"/>
</dbReference>
<dbReference type="InterPro" id="IPR020138">
    <property type="entry name" value="Uncharacterised_YqzF"/>
</dbReference>
<name>A0A1I6TUB5_9BACL</name>
<evidence type="ECO:0008006" key="5">
    <source>
        <dbReference type="Google" id="ProtNLM"/>
    </source>
</evidence>
<feature type="region of interest" description="Disordered" evidence="1">
    <location>
        <begin position="75"/>
        <end position="96"/>
    </location>
</feature>
<organism evidence="3 4">
    <name type="scientific">Marininema halotolerans</name>
    <dbReference type="NCBI Taxonomy" id="1155944"/>
    <lineage>
        <taxon>Bacteria</taxon>
        <taxon>Bacillati</taxon>
        <taxon>Bacillota</taxon>
        <taxon>Bacilli</taxon>
        <taxon>Bacillales</taxon>
        <taxon>Thermoactinomycetaceae</taxon>
        <taxon>Marininema</taxon>
    </lineage>
</organism>